<keyword evidence="8" id="KW-1133">Transmembrane helix</keyword>
<dbReference type="SUPFAM" id="SSF103190">
    <property type="entry name" value="Sensory domain-like"/>
    <property type="match status" value="1"/>
</dbReference>
<gene>
    <name evidence="12" type="ORF">DFR43_102167</name>
</gene>
<dbReference type="SMART" id="SM00091">
    <property type="entry name" value="PAS"/>
    <property type="match status" value="1"/>
</dbReference>
<name>A0A4R6UNM2_9BURK</name>
<keyword evidence="8" id="KW-0472">Membrane</keyword>
<evidence type="ECO:0000256" key="8">
    <source>
        <dbReference type="SAM" id="Phobius"/>
    </source>
</evidence>
<dbReference type="Gene3D" id="3.30.450.20">
    <property type="entry name" value="PAS domain"/>
    <property type="match status" value="1"/>
</dbReference>
<evidence type="ECO:0000256" key="3">
    <source>
        <dbReference type="ARBA" id="ARBA00022679"/>
    </source>
</evidence>
<evidence type="ECO:0000313" key="13">
    <source>
        <dbReference type="Proteomes" id="UP000295510"/>
    </source>
</evidence>
<dbReference type="InterPro" id="IPR035919">
    <property type="entry name" value="EAL_sf"/>
</dbReference>
<evidence type="ECO:0000256" key="4">
    <source>
        <dbReference type="ARBA" id="ARBA00022741"/>
    </source>
</evidence>
<dbReference type="Pfam" id="PF00990">
    <property type="entry name" value="GGDEF"/>
    <property type="match status" value="1"/>
</dbReference>
<dbReference type="InterPro" id="IPR052155">
    <property type="entry name" value="Biofilm_reg_signaling"/>
</dbReference>
<keyword evidence="6" id="KW-0067">ATP-binding</keyword>
<dbReference type="InterPro" id="IPR000014">
    <property type="entry name" value="PAS"/>
</dbReference>
<keyword evidence="5" id="KW-0418">Kinase</keyword>
<dbReference type="AlphaFoldDB" id="A0A4R6UNM2"/>
<accession>A0A4R6UNM2</accession>
<dbReference type="SMART" id="SM00052">
    <property type="entry name" value="EAL"/>
    <property type="match status" value="1"/>
</dbReference>
<keyword evidence="2" id="KW-0597">Phosphoprotein</keyword>
<feature type="transmembrane region" description="Helical" evidence="8">
    <location>
        <begin position="35"/>
        <end position="56"/>
    </location>
</feature>
<dbReference type="GO" id="GO:0005524">
    <property type="term" value="F:ATP binding"/>
    <property type="evidence" value="ECO:0007669"/>
    <property type="project" value="UniProtKB-KW"/>
</dbReference>
<feature type="transmembrane region" description="Helical" evidence="8">
    <location>
        <begin position="286"/>
        <end position="315"/>
    </location>
</feature>
<evidence type="ECO:0000256" key="6">
    <source>
        <dbReference type="ARBA" id="ARBA00022840"/>
    </source>
</evidence>
<dbReference type="Pfam" id="PF00563">
    <property type="entry name" value="EAL"/>
    <property type="match status" value="1"/>
</dbReference>
<keyword evidence="8" id="KW-0812">Transmembrane</keyword>
<dbReference type="InterPro" id="IPR000160">
    <property type="entry name" value="GGDEF_dom"/>
</dbReference>
<dbReference type="Proteomes" id="UP000295510">
    <property type="component" value="Unassembled WGS sequence"/>
</dbReference>
<dbReference type="InterPro" id="IPR001633">
    <property type="entry name" value="EAL_dom"/>
</dbReference>
<proteinExistence type="predicted"/>
<dbReference type="InterPro" id="IPR043056">
    <property type="entry name" value="LuxQ-periplasm_N"/>
</dbReference>
<dbReference type="PROSITE" id="PS50883">
    <property type="entry name" value="EAL"/>
    <property type="match status" value="1"/>
</dbReference>
<keyword evidence="4" id="KW-0547">Nucleotide-binding</keyword>
<feature type="domain" description="GGDEF" evidence="11">
    <location>
        <begin position="520"/>
        <end position="658"/>
    </location>
</feature>
<evidence type="ECO:0000256" key="2">
    <source>
        <dbReference type="ARBA" id="ARBA00022553"/>
    </source>
</evidence>
<dbReference type="InterPro" id="IPR035965">
    <property type="entry name" value="PAS-like_dom_sf"/>
</dbReference>
<dbReference type="NCBIfam" id="TIGR00254">
    <property type="entry name" value="GGDEF"/>
    <property type="match status" value="1"/>
</dbReference>
<reference evidence="12 13" key="1">
    <citation type="submission" date="2019-03" db="EMBL/GenBank/DDBJ databases">
        <title>Genomic Encyclopedia of Type Strains, Phase IV (KMG-IV): sequencing the most valuable type-strain genomes for metagenomic binning, comparative biology and taxonomic classification.</title>
        <authorList>
            <person name="Goeker M."/>
        </authorList>
    </citation>
    <scope>NUCLEOTIDE SEQUENCE [LARGE SCALE GENOMIC DNA]</scope>
    <source>
        <strain evidence="12 13">DSM 19605</strain>
    </source>
</reference>
<dbReference type="SUPFAM" id="SSF141868">
    <property type="entry name" value="EAL domain-like"/>
    <property type="match status" value="1"/>
</dbReference>
<sequence>MAKHMSPSEPAASPSVPTRAAPHRRWWEFSLSTRLSLIFGLLGVVGIVASLAYSFLSTRAAMQAEINSRLDRHKVTVTTLLDNRLQRLEIFLQSATARRTLSALSAPAQPLEEMAADISLVFQEVSVGSDVDIFFVLDPTGKPVIDNARIDLQPLLARMTSPIQYVGGWRLESLPAGHALIKSTPLFEPASLSVRGYLFVGLSLSDKSPFVNEWFANTTLDWFVLGHEADIILIARRAVPVDAPDPFAALWNFFDLRGLHAREFTLELKGLVDPIWLEIGLSREQLTALLTGHLSTGLGLSGGFLVLVMLFAVWVKVHHDKAISRLMGFIHAVQTGQRGVHFQDTGIYEYNRVGAAMQDMVEDLHVAAAVFDSADGMIVTDSALKILRVNRAFAQMLGCDARTLPGRDVLEVLAGEGQEALRPIVLERLVRKGAWRGDVAGLRCDGAELALRVAISEVRGGRRQEVMNHVVTVADVSQQKADAARIQQLAYFDPLTGLPNRRLQLERLERALADSAVSLQFGAILYLDVDDFKSLNDTRGHASGDRLLVEMASRLTRAVRQGDSVARMGGDEFVVLLQHLGQEGGQAQDRAMGVATAVLESLRRPVDLEDGEHHCTVSIGVTLFCGDPLSVEELLQQADLAMYEAKAHGRNAVRLFQPDMYAVAMQRVGLEQELRRALANEEFVLHYQPIWSAQDEIVGAEVLLRWNHPEGGLRSGGEIIPAAERSGLILPLGAWVLEQACRTLARWGRSTEYAHLMLSVNVSVKQFQQPDFVQVVQDALARTGGNPKRLSLELTESLFLDVRDSDIDKMRQLKRMGVRFSLDDFGTGYSSLSYLKALPLDVLKIDRCFVHDLDDDPRSGDFVRTIVSLAQALQLDVVAEGVETPHQRQRLLECGCRRFQGFLMGRPVPLAELVQQIDEASSRRRVV</sequence>
<dbReference type="PROSITE" id="PS50887">
    <property type="entry name" value="GGDEF"/>
    <property type="match status" value="1"/>
</dbReference>
<dbReference type="Gene3D" id="3.20.20.450">
    <property type="entry name" value="EAL domain"/>
    <property type="match status" value="1"/>
</dbReference>
<dbReference type="GO" id="GO:0016301">
    <property type="term" value="F:kinase activity"/>
    <property type="evidence" value="ECO:0007669"/>
    <property type="project" value="UniProtKB-KW"/>
</dbReference>
<dbReference type="PROSITE" id="PS50112">
    <property type="entry name" value="PAS"/>
    <property type="match status" value="1"/>
</dbReference>
<keyword evidence="13" id="KW-1185">Reference proteome</keyword>
<evidence type="ECO:0000256" key="1">
    <source>
        <dbReference type="ARBA" id="ARBA00004370"/>
    </source>
</evidence>
<feature type="domain" description="PAS" evidence="9">
    <location>
        <begin position="375"/>
        <end position="433"/>
    </location>
</feature>
<evidence type="ECO:0000256" key="5">
    <source>
        <dbReference type="ARBA" id="ARBA00022777"/>
    </source>
</evidence>
<protein>
    <submittedName>
        <fullName evidence="12">PAS domain S-box-containing protein/diguanylate cyclase (GGDEF)-like protein</fullName>
    </submittedName>
</protein>
<keyword evidence="7" id="KW-0902">Two-component regulatory system</keyword>
<evidence type="ECO:0000259" key="9">
    <source>
        <dbReference type="PROSITE" id="PS50112"/>
    </source>
</evidence>
<evidence type="ECO:0000259" key="11">
    <source>
        <dbReference type="PROSITE" id="PS50887"/>
    </source>
</evidence>
<dbReference type="GO" id="GO:0000160">
    <property type="term" value="P:phosphorelay signal transduction system"/>
    <property type="evidence" value="ECO:0007669"/>
    <property type="project" value="UniProtKB-KW"/>
</dbReference>
<dbReference type="Gene3D" id="3.30.450.220">
    <property type="entry name" value="LuxQ periplasmic domain, N-terminal subdomain"/>
    <property type="match status" value="1"/>
</dbReference>
<dbReference type="PANTHER" id="PTHR44757">
    <property type="entry name" value="DIGUANYLATE CYCLASE DGCP"/>
    <property type="match status" value="1"/>
</dbReference>
<dbReference type="CDD" id="cd01948">
    <property type="entry name" value="EAL"/>
    <property type="match status" value="1"/>
</dbReference>
<keyword evidence="3" id="KW-0808">Transferase</keyword>
<dbReference type="NCBIfam" id="TIGR00229">
    <property type="entry name" value="sensory_box"/>
    <property type="match status" value="1"/>
</dbReference>
<dbReference type="CDD" id="cd01949">
    <property type="entry name" value="GGDEF"/>
    <property type="match status" value="1"/>
</dbReference>
<dbReference type="Gene3D" id="3.30.70.270">
    <property type="match status" value="1"/>
</dbReference>
<dbReference type="InterPro" id="IPR029787">
    <property type="entry name" value="Nucleotide_cyclase"/>
</dbReference>
<feature type="domain" description="EAL" evidence="10">
    <location>
        <begin position="667"/>
        <end position="921"/>
    </location>
</feature>
<evidence type="ECO:0000313" key="12">
    <source>
        <dbReference type="EMBL" id="TDQ44824.1"/>
    </source>
</evidence>
<dbReference type="CDD" id="cd00130">
    <property type="entry name" value="PAS"/>
    <property type="match status" value="1"/>
</dbReference>
<comment type="caution">
    <text evidence="12">The sequence shown here is derived from an EMBL/GenBank/DDBJ whole genome shotgun (WGS) entry which is preliminary data.</text>
</comment>
<dbReference type="SMART" id="SM00267">
    <property type="entry name" value="GGDEF"/>
    <property type="match status" value="1"/>
</dbReference>
<dbReference type="SUPFAM" id="SSF55785">
    <property type="entry name" value="PYP-like sensor domain (PAS domain)"/>
    <property type="match status" value="1"/>
</dbReference>
<dbReference type="GO" id="GO:0016020">
    <property type="term" value="C:membrane"/>
    <property type="evidence" value="ECO:0007669"/>
    <property type="project" value="UniProtKB-SubCell"/>
</dbReference>
<dbReference type="EMBL" id="SNYL01000002">
    <property type="protein sequence ID" value="TDQ44824.1"/>
    <property type="molecule type" value="Genomic_DNA"/>
</dbReference>
<organism evidence="12 13">
    <name type="scientific">Tepidicella xavieri</name>
    <dbReference type="NCBI Taxonomy" id="360241"/>
    <lineage>
        <taxon>Bacteria</taxon>
        <taxon>Pseudomonadati</taxon>
        <taxon>Pseudomonadota</taxon>
        <taxon>Betaproteobacteria</taxon>
        <taxon>Burkholderiales</taxon>
        <taxon>Tepidicella</taxon>
    </lineage>
</organism>
<dbReference type="SUPFAM" id="SSF55073">
    <property type="entry name" value="Nucleotide cyclase"/>
    <property type="match status" value="1"/>
</dbReference>
<comment type="subcellular location">
    <subcellularLocation>
        <location evidence="1">Membrane</location>
    </subcellularLocation>
</comment>
<evidence type="ECO:0000259" key="10">
    <source>
        <dbReference type="PROSITE" id="PS50883"/>
    </source>
</evidence>
<dbReference type="Pfam" id="PF13426">
    <property type="entry name" value="PAS_9"/>
    <property type="match status" value="1"/>
</dbReference>
<dbReference type="PANTHER" id="PTHR44757:SF2">
    <property type="entry name" value="BIOFILM ARCHITECTURE MAINTENANCE PROTEIN MBAA"/>
    <property type="match status" value="1"/>
</dbReference>
<dbReference type="InterPro" id="IPR029151">
    <property type="entry name" value="Sensor-like_sf"/>
</dbReference>
<evidence type="ECO:0000256" key="7">
    <source>
        <dbReference type="ARBA" id="ARBA00023012"/>
    </source>
</evidence>
<dbReference type="InterPro" id="IPR043128">
    <property type="entry name" value="Rev_trsase/Diguanyl_cyclase"/>
</dbReference>